<reference evidence="2" key="1">
    <citation type="submission" date="2021-09" db="EMBL/GenBank/DDBJ databases">
        <authorList>
            <consortium name="AG Swart"/>
            <person name="Singh M."/>
            <person name="Singh A."/>
            <person name="Seah K."/>
            <person name="Emmerich C."/>
        </authorList>
    </citation>
    <scope>NUCLEOTIDE SEQUENCE</scope>
    <source>
        <strain evidence="2">ATCC30299</strain>
    </source>
</reference>
<dbReference type="Proteomes" id="UP001162131">
    <property type="component" value="Unassembled WGS sequence"/>
</dbReference>
<keyword evidence="3" id="KW-1185">Reference proteome</keyword>
<evidence type="ECO:0000313" key="2">
    <source>
        <dbReference type="EMBL" id="CAG9314253.1"/>
    </source>
</evidence>
<name>A0AAU9IJK0_9CILI</name>
<comment type="caution">
    <text evidence="2">The sequence shown here is derived from an EMBL/GenBank/DDBJ whole genome shotgun (WGS) entry which is preliminary data.</text>
</comment>
<gene>
    <name evidence="2" type="ORF">BSTOLATCC_MIC10049</name>
</gene>
<organism evidence="2 3">
    <name type="scientific">Blepharisma stoltei</name>
    <dbReference type="NCBI Taxonomy" id="1481888"/>
    <lineage>
        <taxon>Eukaryota</taxon>
        <taxon>Sar</taxon>
        <taxon>Alveolata</taxon>
        <taxon>Ciliophora</taxon>
        <taxon>Postciliodesmatophora</taxon>
        <taxon>Heterotrichea</taxon>
        <taxon>Heterotrichida</taxon>
        <taxon>Blepharismidae</taxon>
        <taxon>Blepharisma</taxon>
    </lineage>
</organism>
<proteinExistence type="predicted"/>
<dbReference type="AlphaFoldDB" id="A0AAU9IJK0"/>
<sequence length="272" mass="31727">MLSISEEILSLIISEEFSKPSPKPTTNHIKPNHVKKPKQIPTNNISNPIEIETYEPVTAEESKNVLEELKRRITQLYRGNVKIKVIMALFDIRNSCFIHSFGDWERSVARQRLFELREKITQLKSEGKTDEEISKILCMRENKMREIMGDLKRPKLVYTTQDIKEAICLYKTIRNKKRTAKELGVSVFTLEEWINKSKTGELWSIYDNDEGIPSTIILNALETYYLTKNLEAAAKVSGLTILKVSKFVERCRMRSLEFKDKRKNSEENHEEE</sequence>
<accession>A0AAU9IJK0</accession>
<evidence type="ECO:0000313" key="3">
    <source>
        <dbReference type="Proteomes" id="UP001162131"/>
    </source>
</evidence>
<dbReference type="EMBL" id="CAJZBQ010000011">
    <property type="protein sequence ID" value="CAG9314253.1"/>
    <property type="molecule type" value="Genomic_DNA"/>
</dbReference>
<protein>
    <submittedName>
        <fullName evidence="2">Uncharacterized protein</fullName>
    </submittedName>
</protein>
<evidence type="ECO:0000256" key="1">
    <source>
        <dbReference type="SAM" id="MobiDB-lite"/>
    </source>
</evidence>
<feature type="region of interest" description="Disordered" evidence="1">
    <location>
        <begin position="19"/>
        <end position="42"/>
    </location>
</feature>